<dbReference type="AlphaFoldDB" id="A0AAU9PRN0"/>
<reference evidence="2 3" key="1">
    <citation type="submission" date="2022-01" db="EMBL/GenBank/DDBJ databases">
        <authorList>
            <person name="Xiong W."/>
            <person name="Schranz E."/>
        </authorList>
    </citation>
    <scope>NUCLEOTIDE SEQUENCE [LARGE SCALE GENOMIC DNA]</scope>
</reference>
<evidence type="ECO:0000313" key="2">
    <source>
        <dbReference type="EMBL" id="CAH1453053.1"/>
    </source>
</evidence>
<comment type="caution">
    <text evidence="2">The sequence shown here is derived from an EMBL/GenBank/DDBJ whole genome shotgun (WGS) entry which is preliminary data.</text>
</comment>
<proteinExistence type="predicted"/>
<evidence type="ECO:0000313" key="3">
    <source>
        <dbReference type="Proteomes" id="UP001157418"/>
    </source>
</evidence>
<dbReference type="EMBL" id="CAKMRJ010005745">
    <property type="protein sequence ID" value="CAH1453053.1"/>
    <property type="molecule type" value="Genomic_DNA"/>
</dbReference>
<evidence type="ECO:0000256" key="1">
    <source>
        <dbReference type="SAM" id="MobiDB-lite"/>
    </source>
</evidence>
<feature type="compositionally biased region" description="Polar residues" evidence="1">
    <location>
        <begin position="121"/>
        <end position="150"/>
    </location>
</feature>
<dbReference type="Proteomes" id="UP001157418">
    <property type="component" value="Unassembled WGS sequence"/>
</dbReference>
<gene>
    <name evidence="2" type="ORF">LVIROSA_LOCUS38329</name>
</gene>
<organism evidence="2 3">
    <name type="scientific">Lactuca virosa</name>
    <dbReference type="NCBI Taxonomy" id="75947"/>
    <lineage>
        <taxon>Eukaryota</taxon>
        <taxon>Viridiplantae</taxon>
        <taxon>Streptophyta</taxon>
        <taxon>Embryophyta</taxon>
        <taxon>Tracheophyta</taxon>
        <taxon>Spermatophyta</taxon>
        <taxon>Magnoliopsida</taxon>
        <taxon>eudicotyledons</taxon>
        <taxon>Gunneridae</taxon>
        <taxon>Pentapetalae</taxon>
        <taxon>asterids</taxon>
        <taxon>campanulids</taxon>
        <taxon>Asterales</taxon>
        <taxon>Asteraceae</taxon>
        <taxon>Cichorioideae</taxon>
        <taxon>Cichorieae</taxon>
        <taxon>Lactucinae</taxon>
        <taxon>Lactuca</taxon>
    </lineage>
</organism>
<keyword evidence="3" id="KW-1185">Reference proteome</keyword>
<feature type="region of interest" description="Disordered" evidence="1">
    <location>
        <begin position="56"/>
        <end position="96"/>
    </location>
</feature>
<feature type="compositionally biased region" description="Acidic residues" evidence="1">
    <location>
        <begin position="57"/>
        <end position="96"/>
    </location>
</feature>
<feature type="region of interest" description="Disordered" evidence="1">
    <location>
        <begin position="108"/>
        <end position="175"/>
    </location>
</feature>
<protein>
    <submittedName>
        <fullName evidence="2">Uncharacterized protein</fullName>
    </submittedName>
</protein>
<name>A0AAU9PRN0_9ASTR</name>
<sequence>MFTSSLFPLQVIPCRLASNFNTSLNEEVTVVGDNRVFKVGVYEVDDDWKPFSCSEESMAESDEEDDEDGISDTVFDTDDGLEEGEIGPDADSDQIPDAEIGRNFLVDDSDEIPAGRATVVPRNSGNQHIESSNNDEIQQSEFNSIINESPRNMDDMMEVNNGDDGGESGTPHSLP</sequence>
<accession>A0AAU9PRN0</accession>